<reference evidence="1" key="1">
    <citation type="journal article" date="2022" name="bioRxiv">
        <title>Deciphering the potential niche of two novel black yeast fungi from a biological soil crust based on their genomes, phenotypes, and melanin regulation.</title>
        <authorList>
            <consortium name="DOE Joint Genome Institute"/>
            <person name="Carr E.C."/>
            <person name="Barton Q."/>
            <person name="Grambo S."/>
            <person name="Sullivan M."/>
            <person name="Renfro C.M."/>
            <person name="Kuo A."/>
            <person name="Pangilinan J."/>
            <person name="Lipzen A."/>
            <person name="Keymanesh K."/>
            <person name="Savage E."/>
            <person name="Barry K."/>
            <person name="Grigoriev I.V."/>
            <person name="Riekhof W.R."/>
            <person name="Harris S.S."/>
        </authorList>
    </citation>
    <scope>NUCLEOTIDE SEQUENCE</scope>
    <source>
        <strain evidence="1">JF 03-4F</strain>
    </source>
</reference>
<gene>
    <name evidence="1" type="ORF">EDD36DRAFT_32317</name>
</gene>
<protein>
    <submittedName>
        <fullName evidence="1">Uncharacterized protein</fullName>
    </submittedName>
</protein>
<organism evidence="1 2">
    <name type="scientific">Exophiala viscosa</name>
    <dbReference type="NCBI Taxonomy" id="2486360"/>
    <lineage>
        <taxon>Eukaryota</taxon>
        <taxon>Fungi</taxon>
        <taxon>Dikarya</taxon>
        <taxon>Ascomycota</taxon>
        <taxon>Pezizomycotina</taxon>
        <taxon>Eurotiomycetes</taxon>
        <taxon>Chaetothyriomycetidae</taxon>
        <taxon>Chaetothyriales</taxon>
        <taxon>Herpotrichiellaceae</taxon>
        <taxon>Exophiala</taxon>
    </lineage>
</organism>
<proteinExistence type="predicted"/>
<name>A0AAN6E753_9EURO</name>
<evidence type="ECO:0000313" key="2">
    <source>
        <dbReference type="Proteomes" id="UP001203852"/>
    </source>
</evidence>
<comment type="caution">
    <text evidence="1">The sequence shown here is derived from an EMBL/GenBank/DDBJ whole genome shotgun (WGS) entry which is preliminary data.</text>
</comment>
<dbReference type="EMBL" id="MU404350">
    <property type="protein sequence ID" value="KAI1618467.1"/>
    <property type="molecule type" value="Genomic_DNA"/>
</dbReference>
<evidence type="ECO:0000313" key="1">
    <source>
        <dbReference type="EMBL" id="KAI1618467.1"/>
    </source>
</evidence>
<accession>A0AAN6E753</accession>
<dbReference type="Proteomes" id="UP001203852">
    <property type="component" value="Unassembled WGS sequence"/>
</dbReference>
<dbReference type="AlphaFoldDB" id="A0AAN6E753"/>
<sequence>MQDMVSSTCGLMLLWSANPSFTMTTSTDVSWIPMALDLIQDIQSAGGALGVHRGIYWQASALYVPWTIALAGWTCGCYFVSRTTAPGHIGVDAELAQARELEVRYFLLLKDF</sequence>
<keyword evidence="2" id="KW-1185">Reference proteome</keyword>